<evidence type="ECO:0000256" key="3">
    <source>
        <dbReference type="ARBA" id="ARBA00023274"/>
    </source>
</evidence>
<gene>
    <name evidence="5" type="ORF">PROFUN_05605</name>
</gene>
<dbReference type="Proteomes" id="UP000241769">
    <property type="component" value="Unassembled WGS sequence"/>
</dbReference>
<accession>A0A2P6N099</accession>
<name>A0A2P6N099_9EUKA</name>
<dbReference type="OrthoDB" id="275534at2759"/>
<sequence length="64" mass="7064">MAGGKAKGSIVIKLVSMAGTGFFYVTRKNPKKQTKLMCMKHDPVVNTHVLFKRDKDVLSIISPT</sequence>
<dbReference type="Pfam" id="PF00471">
    <property type="entry name" value="Ribosomal_L33"/>
    <property type="match status" value="1"/>
</dbReference>
<dbReference type="PANTHER" id="PTHR15238">
    <property type="entry name" value="54S RIBOSOMAL PROTEIN L39, MITOCHONDRIAL"/>
    <property type="match status" value="1"/>
</dbReference>
<evidence type="ECO:0000256" key="4">
    <source>
        <dbReference type="SAM" id="Phobius"/>
    </source>
</evidence>
<dbReference type="InterPro" id="IPR038584">
    <property type="entry name" value="Ribosomal_bL33_sf"/>
</dbReference>
<keyword evidence="4" id="KW-0812">Transmembrane</keyword>
<evidence type="ECO:0000313" key="6">
    <source>
        <dbReference type="Proteomes" id="UP000241769"/>
    </source>
</evidence>
<dbReference type="EMBL" id="MDYQ01000269">
    <property type="protein sequence ID" value="PRP77360.1"/>
    <property type="molecule type" value="Genomic_DNA"/>
</dbReference>
<reference evidence="5 6" key="1">
    <citation type="journal article" date="2018" name="Genome Biol. Evol.">
        <title>Multiple Roots of Fruiting Body Formation in Amoebozoa.</title>
        <authorList>
            <person name="Hillmann F."/>
            <person name="Forbes G."/>
            <person name="Novohradska S."/>
            <person name="Ferling I."/>
            <person name="Riege K."/>
            <person name="Groth M."/>
            <person name="Westermann M."/>
            <person name="Marz M."/>
            <person name="Spaller T."/>
            <person name="Winckler T."/>
            <person name="Schaap P."/>
            <person name="Glockner G."/>
        </authorList>
    </citation>
    <scope>NUCLEOTIDE SEQUENCE [LARGE SCALE GENOMIC DNA]</scope>
    <source>
        <strain evidence="5 6">Jena</strain>
    </source>
</reference>
<evidence type="ECO:0000313" key="5">
    <source>
        <dbReference type="EMBL" id="PRP77360.1"/>
    </source>
</evidence>
<dbReference type="InterPro" id="IPR001705">
    <property type="entry name" value="Ribosomal_bL33"/>
</dbReference>
<dbReference type="GO" id="GO:0005737">
    <property type="term" value="C:cytoplasm"/>
    <property type="evidence" value="ECO:0007669"/>
    <property type="project" value="UniProtKB-ARBA"/>
</dbReference>
<dbReference type="STRING" id="1890364.A0A2P6N099"/>
<organism evidence="5 6">
    <name type="scientific">Planoprotostelium fungivorum</name>
    <dbReference type="NCBI Taxonomy" id="1890364"/>
    <lineage>
        <taxon>Eukaryota</taxon>
        <taxon>Amoebozoa</taxon>
        <taxon>Evosea</taxon>
        <taxon>Variosea</taxon>
        <taxon>Cavosteliida</taxon>
        <taxon>Cavosteliaceae</taxon>
        <taxon>Planoprotostelium</taxon>
    </lineage>
</organism>
<dbReference type="Gene3D" id="2.20.28.120">
    <property type="entry name" value="Ribosomal protein L33"/>
    <property type="match status" value="1"/>
</dbReference>
<keyword evidence="4" id="KW-0472">Membrane</keyword>
<dbReference type="FunCoup" id="A0A2P6N099">
    <property type="interactions" value="25"/>
</dbReference>
<dbReference type="SUPFAM" id="SSF57829">
    <property type="entry name" value="Zn-binding ribosomal proteins"/>
    <property type="match status" value="1"/>
</dbReference>
<keyword evidence="4" id="KW-1133">Transmembrane helix</keyword>
<dbReference type="NCBIfam" id="TIGR01023">
    <property type="entry name" value="rpmG_bact"/>
    <property type="match status" value="1"/>
</dbReference>
<dbReference type="PANTHER" id="PTHR15238:SF1">
    <property type="entry name" value="LARGE RIBOSOMAL SUBUNIT PROTEIN BL33M"/>
    <property type="match status" value="1"/>
</dbReference>
<evidence type="ECO:0008006" key="7">
    <source>
        <dbReference type="Google" id="ProtNLM"/>
    </source>
</evidence>
<dbReference type="GO" id="GO:0015934">
    <property type="term" value="C:large ribosomal subunit"/>
    <property type="evidence" value="ECO:0007669"/>
    <property type="project" value="TreeGrafter"/>
</dbReference>
<comment type="similarity">
    <text evidence="1">Belongs to the bacterial ribosomal protein bL33 family.</text>
</comment>
<keyword evidence="3" id="KW-0687">Ribonucleoprotein</keyword>
<protein>
    <recommendedName>
        <fullName evidence="7">Ribosomal protein L33</fullName>
    </recommendedName>
</protein>
<dbReference type="GO" id="GO:0003735">
    <property type="term" value="F:structural constituent of ribosome"/>
    <property type="evidence" value="ECO:0007669"/>
    <property type="project" value="InterPro"/>
</dbReference>
<proteinExistence type="inferred from homology"/>
<evidence type="ECO:0000256" key="1">
    <source>
        <dbReference type="ARBA" id="ARBA00007596"/>
    </source>
</evidence>
<evidence type="ECO:0000256" key="2">
    <source>
        <dbReference type="ARBA" id="ARBA00022980"/>
    </source>
</evidence>
<dbReference type="GO" id="GO:0006412">
    <property type="term" value="P:translation"/>
    <property type="evidence" value="ECO:0007669"/>
    <property type="project" value="InterPro"/>
</dbReference>
<dbReference type="InterPro" id="IPR011332">
    <property type="entry name" value="Ribosomal_zn-bd"/>
</dbReference>
<keyword evidence="6" id="KW-1185">Reference proteome</keyword>
<feature type="transmembrane region" description="Helical" evidence="4">
    <location>
        <begin position="6"/>
        <end position="25"/>
    </location>
</feature>
<dbReference type="AlphaFoldDB" id="A0A2P6N099"/>
<comment type="caution">
    <text evidence="5">The sequence shown here is derived from an EMBL/GenBank/DDBJ whole genome shotgun (WGS) entry which is preliminary data.</text>
</comment>
<keyword evidence="2" id="KW-0689">Ribosomal protein</keyword>
<dbReference type="InParanoid" id="A0A2P6N099"/>